<keyword evidence="1" id="KW-0812">Transmembrane</keyword>
<dbReference type="AlphaFoldDB" id="A0A1Q1MN64"/>
<feature type="transmembrane region" description="Helical" evidence="1">
    <location>
        <begin position="83"/>
        <end position="106"/>
    </location>
</feature>
<dbReference type="EMBL" id="KY284626">
    <property type="protein sequence ID" value="AQM38781.1"/>
    <property type="molecule type" value="Genomic_DNA"/>
</dbReference>
<name>A0A1Q1MN64_9BILA</name>
<keyword evidence="1" id="KW-0472">Membrane</keyword>
<evidence type="ECO:0000256" key="1">
    <source>
        <dbReference type="SAM" id="Phobius"/>
    </source>
</evidence>
<feature type="transmembrane region" description="Helical" evidence="1">
    <location>
        <begin position="53"/>
        <end position="71"/>
    </location>
</feature>
<geneLocation type="mitochondrion" evidence="2"/>
<organism evidence="2">
    <name type="scientific">Setaria digitata</name>
    <dbReference type="NCBI Taxonomy" id="48799"/>
    <lineage>
        <taxon>Eukaryota</taxon>
        <taxon>Metazoa</taxon>
        <taxon>Ecdysozoa</taxon>
        <taxon>Nematoda</taxon>
        <taxon>Chromadorea</taxon>
        <taxon>Rhabditida</taxon>
        <taxon>Spirurina</taxon>
        <taxon>Spiruromorpha</taxon>
        <taxon>Filarioidea</taxon>
        <taxon>Setariidae</taxon>
        <taxon>Setaria</taxon>
    </lineage>
</organism>
<feature type="transmembrane region" description="Helical" evidence="1">
    <location>
        <begin position="118"/>
        <end position="140"/>
    </location>
</feature>
<reference evidence="2" key="1">
    <citation type="journal article" date="2017" name="J. Helminthol.">
        <title>Characterization of the complete mitochondrial genome of Setaria digitata (Nematoda: Setariidae) from China.</title>
        <authorList>
            <person name="Liu G.-H."/>
            <person name="Li J.-Y."/>
            <person name="Zhu X.-Q."/>
        </authorList>
    </citation>
    <scope>NUCLEOTIDE SEQUENCE</scope>
</reference>
<keyword evidence="2" id="KW-0496">Mitochondrion</keyword>
<protein>
    <submittedName>
        <fullName evidence="2">NADH dehydrogenase subunit 6</fullName>
    </submittedName>
</protein>
<sequence length="149" mass="18250">MFNFLYVSVLFSVFFFFLSFLDWDPLKSCLMMCVGIIFMGFYVSLGIHSGYSYLIILVFWSGIFSLLTYFWSLWNKNLDGKYYYGNFFFFFFFVFFFDLDFCFFYFDYNFVCIYYDFNYYYIFWIIFVLLLLLNLISFSFNGGGFMRGL</sequence>
<evidence type="ECO:0000313" key="2">
    <source>
        <dbReference type="EMBL" id="AQM38781.1"/>
    </source>
</evidence>
<feature type="transmembrane region" description="Helical" evidence="1">
    <location>
        <begin position="30"/>
        <end position="47"/>
    </location>
</feature>
<feature type="transmembrane region" description="Helical" evidence="1">
    <location>
        <begin position="6"/>
        <end position="23"/>
    </location>
</feature>
<proteinExistence type="predicted"/>
<gene>
    <name evidence="2" type="primary">nad6</name>
</gene>
<accession>A0A1Q1MN64</accession>
<keyword evidence="1" id="KW-1133">Transmembrane helix</keyword>